<evidence type="ECO:0000313" key="2">
    <source>
        <dbReference type="EMBL" id="KIM98537.1"/>
    </source>
</evidence>
<evidence type="ECO:0008006" key="4">
    <source>
        <dbReference type="Google" id="ProtNLM"/>
    </source>
</evidence>
<evidence type="ECO:0000313" key="3">
    <source>
        <dbReference type="Proteomes" id="UP000054321"/>
    </source>
</evidence>
<keyword evidence="1" id="KW-0472">Membrane</keyword>
<dbReference type="Proteomes" id="UP000054321">
    <property type="component" value="Unassembled WGS sequence"/>
</dbReference>
<reference evidence="2 3" key="1">
    <citation type="submission" date="2014-04" db="EMBL/GenBank/DDBJ databases">
        <authorList>
            <consortium name="DOE Joint Genome Institute"/>
            <person name="Kuo A."/>
            <person name="Martino E."/>
            <person name="Perotto S."/>
            <person name="Kohler A."/>
            <person name="Nagy L.G."/>
            <person name="Floudas D."/>
            <person name="Copeland A."/>
            <person name="Barry K.W."/>
            <person name="Cichocki N."/>
            <person name="Veneault-Fourrey C."/>
            <person name="LaButti K."/>
            <person name="Lindquist E.A."/>
            <person name="Lipzen A."/>
            <person name="Lundell T."/>
            <person name="Morin E."/>
            <person name="Murat C."/>
            <person name="Sun H."/>
            <person name="Tunlid A."/>
            <person name="Henrissat B."/>
            <person name="Grigoriev I.V."/>
            <person name="Hibbett D.S."/>
            <person name="Martin F."/>
            <person name="Nordberg H.P."/>
            <person name="Cantor M.N."/>
            <person name="Hua S.X."/>
        </authorList>
    </citation>
    <scope>NUCLEOTIDE SEQUENCE [LARGE SCALE GENOMIC DNA]</scope>
    <source>
        <strain evidence="2 3">Zn</strain>
    </source>
</reference>
<sequence>MLVRCLRPFVAPVVFIAILVVTLYTWPSIFLPQSLPLRGPSQQTSEGEPKHIGHPHAGYTEGAHREIFSVSTSDQKYFKIDFSPRRGINPNAIPHPTLKDHWVIVGQLDDHSLENSVWFAELVCTATFKGGILSCIDSPIVLSIGKTPGNGNCTGDVGYFNFSVGPRDARIFYGPTGVPWAIYGSLSQYTCLGLWIQDFRVLTEWPFEFFDPELFRNPTEIQRPDGNYGSFEKNFFIFWDKDENFYAHHDISPKRMFAQLSKDGSVGPDLAPQAAANDNACMAKYMPKLPSSAERVHQATNSISITLCKRADPACKPDDSNTFILTIFQVKKFYEEHCIYEPYVTLFQQHPPFAIHGISTKPFWISGRGKPGEWRTPEDGKTLDQTQMFYITSVSWKKIGLGYHGFIDDVLFVLFGIEDNDAGGIDVTAGDLLADLGLCATV</sequence>
<dbReference type="OrthoDB" id="2522565at2759"/>
<organism evidence="2 3">
    <name type="scientific">Oidiodendron maius (strain Zn)</name>
    <dbReference type="NCBI Taxonomy" id="913774"/>
    <lineage>
        <taxon>Eukaryota</taxon>
        <taxon>Fungi</taxon>
        <taxon>Dikarya</taxon>
        <taxon>Ascomycota</taxon>
        <taxon>Pezizomycotina</taxon>
        <taxon>Leotiomycetes</taxon>
        <taxon>Leotiomycetes incertae sedis</taxon>
        <taxon>Myxotrichaceae</taxon>
        <taxon>Oidiodendron</taxon>
    </lineage>
</organism>
<dbReference type="InParanoid" id="A0A0C3D9C4"/>
<reference evidence="3" key="2">
    <citation type="submission" date="2015-01" db="EMBL/GenBank/DDBJ databases">
        <title>Evolutionary Origins and Diversification of the Mycorrhizal Mutualists.</title>
        <authorList>
            <consortium name="DOE Joint Genome Institute"/>
            <consortium name="Mycorrhizal Genomics Consortium"/>
            <person name="Kohler A."/>
            <person name="Kuo A."/>
            <person name="Nagy L.G."/>
            <person name="Floudas D."/>
            <person name="Copeland A."/>
            <person name="Barry K.W."/>
            <person name="Cichocki N."/>
            <person name="Veneault-Fourrey C."/>
            <person name="LaButti K."/>
            <person name="Lindquist E.A."/>
            <person name="Lipzen A."/>
            <person name="Lundell T."/>
            <person name="Morin E."/>
            <person name="Murat C."/>
            <person name="Riley R."/>
            <person name="Ohm R."/>
            <person name="Sun H."/>
            <person name="Tunlid A."/>
            <person name="Henrissat B."/>
            <person name="Grigoriev I.V."/>
            <person name="Hibbett D.S."/>
            <person name="Martin F."/>
        </authorList>
    </citation>
    <scope>NUCLEOTIDE SEQUENCE [LARGE SCALE GENOMIC DNA]</scope>
    <source>
        <strain evidence="3">Zn</strain>
    </source>
</reference>
<keyword evidence="1" id="KW-0812">Transmembrane</keyword>
<evidence type="ECO:0000256" key="1">
    <source>
        <dbReference type="SAM" id="Phobius"/>
    </source>
</evidence>
<dbReference type="HOGENOM" id="CLU_024135_0_0_1"/>
<keyword evidence="1" id="KW-1133">Transmembrane helix</keyword>
<proteinExistence type="predicted"/>
<accession>A0A0C3D9C4</accession>
<dbReference type="EMBL" id="KN832880">
    <property type="protein sequence ID" value="KIM98537.1"/>
    <property type="molecule type" value="Genomic_DNA"/>
</dbReference>
<feature type="transmembrane region" description="Helical" evidence="1">
    <location>
        <begin position="9"/>
        <end position="26"/>
    </location>
</feature>
<gene>
    <name evidence="2" type="ORF">OIDMADRAFT_167334</name>
</gene>
<keyword evidence="3" id="KW-1185">Reference proteome</keyword>
<protein>
    <recommendedName>
        <fullName evidence="4">EH domain-containing protein</fullName>
    </recommendedName>
</protein>
<name>A0A0C3D9C4_OIDMZ</name>
<dbReference type="AlphaFoldDB" id="A0A0C3D9C4"/>